<organism evidence="2 3">
    <name type="scientific">Zoogloea ramigera</name>
    <dbReference type="NCBI Taxonomy" id="350"/>
    <lineage>
        <taxon>Bacteria</taxon>
        <taxon>Pseudomonadati</taxon>
        <taxon>Pseudomonadota</taxon>
        <taxon>Betaproteobacteria</taxon>
        <taxon>Rhodocyclales</taxon>
        <taxon>Zoogloeaceae</taxon>
        <taxon>Zoogloea</taxon>
    </lineage>
</organism>
<accession>A0A4Y4CQQ0</accession>
<gene>
    <name evidence="2" type="ORF">ZRA01_02420</name>
</gene>
<proteinExistence type="predicted"/>
<dbReference type="Proteomes" id="UP000318422">
    <property type="component" value="Unassembled WGS sequence"/>
</dbReference>
<evidence type="ECO:0000313" key="3">
    <source>
        <dbReference type="Proteomes" id="UP000318422"/>
    </source>
</evidence>
<feature type="compositionally biased region" description="Basic residues" evidence="1">
    <location>
        <begin position="103"/>
        <end position="121"/>
    </location>
</feature>
<sequence length="121" mass="12931">MTGRIPRISNVQLDADVQTIRALKGIPDYKPHNPEFSAEAAEAAVDRMEATATAVLLAENALAAARTESLLARANVHGVAIGVKDEVTVIYGSDSDQVAAVGLKKKSDRNRPKRNLPKQGE</sequence>
<evidence type="ECO:0000313" key="2">
    <source>
        <dbReference type="EMBL" id="GEC94169.1"/>
    </source>
</evidence>
<dbReference type="AlphaFoldDB" id="A0A4Y4CQQ0"/>
<feature type="region of interest" description="Disordered" evidence="1">
    <location>
        <begin position="102"/>
        <end position="121"/>
    </location>
</feature>
<evidence type="ECO:0000256" key="1">
    <source>
        <dbReference type="SAM" id="MobiDB-lite"/>
    </source>
</evidence>
<comment type="caution">
    <text evidence="2">The sequence shown here is derived from an EMBL/GenBank/DDBJ whole genome shotgun (WGS) entry which is preliminary data.</text>
</comment>
<reference evidence="2 3" key="1">
    <citation type="submission" date="2019-06" db="EMBL/GenBank/DDBJ databases">
        <title>Whole genome shotgun sequence of Zoogloea ramigera NBRC 15342.</title>
        <authorList>
            <person name="Hosoyama A."/>
            <person name="Uohara A."/>
            <person name="Ohji S."/>
            <person name="Ichikawa N."/>
        </authorList>
    </citation>
    <scope>NUCLEOTIDE SEQUENCE [LARGE SCALE GENOMIC DNA]</scope>
    <source>
        <strain evidence="2 3">NBRC 15342</strain>
    </source>
</reference>
<name>A0A4Y4CQQ0_ZOORA</name>
<keyword evidence="3" id="KW-1185">Reference proteome</keyword>
<protein>
    <submittedName>
        <fullName evidence="2">Uncharacterized protein</fullName>
    </submittedName>
</protein>
<dbReference type="RefSeq" id="WP_141348929.1">
    <property type="nucleotide sequence ID" value="NZ_BJNV01000004.1"/>
</dbReference>
<dbReference type="OrthoDB" id="531848at2"/>
<dbReference type="EMBL" id="BJNV01000004">
    <property type="protein sequence ID" value="GEC94169.1"/>
    <property type="molecule type" value="Genomic_DNA"/>
</dbReference>